<dbReference type="AlphaFoldDB" id="A0A9Q4FY86"/>
<dbReference type="InterPro" id="IPR050361">
    <property type="entry name" value="MPP/UQCRC_Complex"/>
</dbReference>
<gene>
    <name evidence="2" type="ORF">HXA33_06055</name>
</gene>
<organism evidence="2 3">
    <name type="scientific">Salipaludibacillus agaradhaerens</name>
    <name type="common">Bacillus agaradhaerens</name>
    <dbReference type="NCBI Taxonomy" id="76935"/>
    <lineage>
        <taxon>Bacteria</taxon>
        <taxon>Bacillati</taxon>
        <taxon>Bacillota</taxon>
        <taxon>Bacilli</taxon>
        <taxon>Bacillales</taxon>
        <taxon>Bacillaceae</taxon>
    </lineage>
</organism>
<dbReference type="GO" id="GO:0046872">
    <property type="term" value="F:metal ion binding"/>
    <property type="evidence" value="ECO:0007669"/>
    <property type="project" value="InterPro"/>
</dbReference>
<evidence type="ECO:0000313" key="3">
    <source>
        <dbReference type="Proteomes" id="UP001057753"/>
    </source>
</evidence>
<accession>A0A9Q4FY86</accession>
<dbReference type="Gene3D" id="3.30.830.10">
    <property type="entry name" value="Metalloenzyme, LuxS/M16 peptidase-like"/>
    <property type="match status" value="2"/>
</dbReference>
<dbReference type="Pfam" id="PF05193">
    <property type="entry name" value="Peptidase_M16_C"/>
    <property type="match status" value="1"/>
</dbReference>
<dbReference type="InterPro" id="IPR007863">
    <property type="entry name" value="Peptidase_M16_C"/>
</dbReference>
<dbReference type="EMBL" id="JABXYM010000001">
    <property type="protein sequence ID" value="MCR6096106.1"/>
    <property type="molecule type" value="Genomic_DNA"/>
</dbReference>
<evidence type="ECO:0000313" key="2">
    <source>
        <dbReference type="EMBL" id="MCR6096106.1"/>
    </source>
</evidence>
<proteinExistence type="predicted"/>
<reference evidence="2" key="1">
    <citation type="submission" date="2020-06" db="EMBL/GenBank/DDBJ databases">
        <title>Insight into the genomes of haloalkaliphilic bacilli from Kenyan soda lakes.</title>
        <authorList>
            <person name="Mwirichia R."/>
            <person name="Villamizar G.C."/>
            <person name="Poehlein A."/>
            <person name="Mugweru J."/>
            <person name="Kipnyargis A."/>
            <person name="Kiplimo D."/>
            <person name="Orwa P."/>
            <person name="Daniel R."/>
        </authorList>
    </citation>
    <scope>NUCLEOTIDE SEQUENCE</scope>
    <source>
        <strain evidence="2">B1096_S55</strain>
    </source>
</reference>
<dbReference type="Proteomes" id="UP001057753">
    <property type="component" value="Unassembled WGS sequence"/>
</dbReference>
<dbReference type="PANTHER" id="PTHR11851:SF186">
    <property type="entry name" value="INACTIVE METALLOPROTEASE YMFF-RELATED"/>
    <property type="match status" value="1"/>
</dbReference>
<dbReference type="SUPFAM" id="SSF63411">
    <property type="entry name" value="LuxS/MPP-like metallohydrolase"/>
    <property type="match status" value="2"/>
</dbReference>
<protein>
    <submittedName>
        <fullName evidence="2">Insulinase family protein</fullName>
    </submittedName>
</protein>
<comment type="caution">
    <text evidence="2">The sequence shown here is derived from an EMBL/GenBank/DDBJ whole genome shotgun (WGS) entry which is preliminary data.</text>
</comment>
<dbReference type="PANTHER" id="PTHR11851">
    <property type="entry name" value="METALLOPROTEASE"/>
    <property type="match status" value="1"/>
</dbReference>
<dbReference type="InterPro" id="IPR011249">
    <property type="entry name" value="Metalloenz_LuxS/M16"/>
</dbReference>
<keyword evidence="3" id="KW-1185">Reference proteome</keyword>
<name>A0A9Q4FY86_SALAG</name>
<dbReference type="RefSeq" id="WP_257820796.1">
    <property type="nucleotide sequence ID" value="NZ_JABXYM010000001.1"/>
</dbReference>
<evidence type="ECO:0000259" key="1">
    <source>
        <dbReference type="Pfam" id="PF05193"/>
    </source>
</evidence>
<feature type="domain" description="Peptidase M16 C-terminal" evidence="1">
    <location>
        <begin position="185"/>
        <end position="361"/>
    </location>
</feature>
<dbReference type="NCBIfam" id="NF047422">
    <property type="entry name" value="YfmF_fam"/>
    <property type="match status" value="1"/>
</dbReference>
<sequence>MEPDRMIQFQSGSLNVHIIPSKTFKTTTFNIQLNAPLTKETATKRALLSHILQNSTADYPSRQQLRSALEELYGASLTSDVTKKGEHHIVSIRMDIANEKFLKDQTPLMEEGIKLLSSVLLNPNEENGKFNDKVVEEEKRTLAQKISSVYDDKMRYANKRLTEEMCQDEPFGVHVLGHEEDLQAITSHALYDYYHEVLKKDKIDLYIMGDVEEKEIRSFITRYFPTDQTDKGENHQLIERSPIKLKDTPNEVVEEQSVQQGKLHIGYRTDVLYGDDDYFAMQLFNGIFGGFSHSKLFINVREKASLAYYAASRVESFKGLLIVMSGIQSSHYKKASDIIFKQMEEMKQGNFTEEDIVQTKAVYKNQILETMDVPRGRIELEYQNELTENPIPLNEWIERTDSVTKEDIVNVAKKITLDTVYFLKGKEEVTK</sequence>